<evidence type="ECO:0000256" key="8">
    <source>
        <dbReference type="SAM" id="Phobius"/>
    </source>
</evidence>
<sequence>MCYVQTTYKEAAMTNAISSRSPSPTRLEGKFMGIFVCWILGLGSLVSWNSLLSIGDYYYALFPDYHPSRVLTLVYQPFALGTIAILAYNEAKVDTRKRNLAGYILFTLSTVALIVLDLATSGTGGIGNYIGICFIVGCFGVADAHVQGGMVGDLAFMCPEFMQSFFGGLAASGALTSGLRLITKAAFENSNHGFRKGVMLFLAISAFFEFLCILLYAFIFPKLPIVKHYRSKAAAEGSTTVSADLAAAGIGIQPMEKANNDAKQSERLTTKQLLLKNIDYELNLYLIYVLTLSIFPGFLYPLVLIAMYNVWDLIGRYVPLIKKIELKSRKGLMIATLSRFLLIPCFYFTAKYGDQGWMIFLVSFLGLTNGYLTVCVMTAAPKGYKGPEANALGNLLVLFLLAGIFSGVALDWLWIIGHREIDDIRSLQHIGFLMAETEYITIDFIEVPSCPLRSNVVKLLEVEQRRKEIYEKKWDLELQALKVVSKLKQHSLFLFAWTGGISIYLTTKIPSAVAFAISILLMCLFLADSFIRIGMAKSRITTMNMLIINLTQRYKDLREETRNLMEFERSKKGRLANVVDNSEGPVMDMDSFIARTKTIYDDETDFSDFEKAYHKMIYVSWGIGGIFIPAVLFMSFCNYYYGQDSPSPDKLSFAGKFVGILVCWILGFGSLIAWNSLMSIGDYYYALFPNYHPSRVLTLVYQPFALGTIVILAYNEAKVDTRKRILAGYTLYTLSTLTLILLDLSTSGRGGIGNYIGVCAIVGCFGIGDAIVQGGMTGDLSFMCPEFIQSFFAGLAASGAVTSGLRLMAKAAFENSLRKGVMLFLAISVFFEFLCILLYAFIFPKLPIVKHYRTKAALEGSTTVAADLAAAGIETQSIEKANNDAKQSERLSTKQLFFQNIDYELDLYLIYVATLSIFPGYALVLIAMYNVWDLIGRYVPLIDKIKLKSRKGLMIATLSRFLLVPCFYFTAKGPEQNALGNLLVLFILCGICSGVALDWFWIIGNGKF</sequence>
<feature type="transmembrane region" description="Helical" evidence="8">
    <location>
        <begin position="100"/>
        <end position="120"/>
    </location>
</feature>
<dbReference type="Pfam" id="PF01733">
    <property type="entry name" value="Nucleoside_tran"/>
    <property type="match status" value="2"/>
</dbReference>
<protein>
    <recommendedName>
        <fullName evidence="11">Equilibrative nucleotide transporter 3</fullName>
    </recommendedName>
</protein>
<dbReference type="AlphaFoldDB" id="A0A9J6AEB2"/>
<feature type="transmembrane region" description="Helical" evidence="8">
    <location>
        <begin position="126"/>
        <end position="144"/>
    </location>
</feature>
<dbReference type="PANTHER" id="PTHR10332">
    <property type="entry name" value="EQUILIBRATIVE NUCLEOSIDE TRANSPORTER"/>
    <property type="match status" value="1"/>
</dbReference>
<evidence type="ECO:0000256" key="4">
    <source>
        <dbReference type="ARBA" id="ARBA00022692"/>
    </source>
</evidence>
<comment type="similarity">
    <text evidence="2">Belongs to the SLC29A/ENT transporter (TC 2.A.57) family.</text>
</comment>
<feature type="transmembrane region" description="Helical" evidence="8">
    <location>
        <begin position="199"/>
        <end position="220"/>
    </location>
</feature>
<keyword evidence="6 8" id="KW-0472">Membrane</keyword>
<feature type="transmembrane region" description="Helical" evidence="8">
    <location>
        <begin position="70"/>
        <end position="88"/>
    </location>
</feature>
<feature type="transmembrane region" description="Helical" evidence="8">
    <location>
        <begin position="953"/>
        <end position="971"/>
    </location>
</feature>
<evidence type="ECO:0000256" key="7">
    <source>
        <dbReference type="ARBA" id="ARBA00044504"/>
    </source>
</evidence>
<feature type="transmembrane region" description="Helical" evidence="8">
    <location>
        <begin position="31"/>
        <end position="50"/>
    </location>
</feature>
<evidence type="ECO:0000256" key="1">
    <source>
        <dbReference type="ARBA" id="ARBA00004141"/>
    </source>
</evidence>
<feature type="transmembrane region" description="Helical" evidence="8">
    <location>
        <begin position="165"/>
        <end position="187"/>
    </location>
</feature>
<comment type="subcellular location">
    <subcellularLocation>
        <location evidence="1">Membrane</location>
        <topology evidence="1">Multi-pass membrane protein</topology>
    </subcellularLocation>
</comment>
<feature type="transmembrane region" description="Helical" evidence="8">
    <location>
        <begin position="787"/>
        <end position="809"/>
    </location>
</feature>
<gene>
    <name evidence="9" type="ORF">H5410_007933</name>
</gene>
<keyword evidence="5 8" id="KW-1133">Transmembrane helix</keyword>
<evidence type="ECO:0000313" key="10">
    <source>
        <dbReference type="Proteomes" id="UP000824120"/>
    </source>
</evidence>
<evidence type="ECO:0000256" key="3">
    <source>
        <dbReference type="ARBA" id="ARBA00022448"/>
    </source>
</evidence>
<accession>A0A9J6AEB2</accession>
<keyword evidence="3" id="KW-0813">Transport</keyword>
<dbReference type="PANTHER" id="PTHR10332:SF38">
    <property type="entry name" value="EQUILIBRATIVE NUCLEOTIDE TRANSPORTER 3-RELATED"/>
    <property type="match status" value="1"/>
</dbReference>
<evidence type="ECO:0000313" key="9">
    <source>
        <dbReference type="EMBL" id="KAG5622715.1"/>
    </source>
</evidence>
<evidence type="ECO:0000256" key="5">
    <source>
        <dbReference type="ARBA" id="ARBA00022989"/>
    </source>
</evidence>
<feature type="transmembrane region" description="Helical" evidence="8">
    <location>
        <begin position="726"/>
        <end position="745"/>
    </location>
</feature>
<dbReference type="InterPro" id="IPR036259">
    <property type="entry name" value="MFS_trans_sf"/>
</dbReference>
<feature type="transmembrane region" description="Helical" evidence="8">
    <location>
        <begin position="618"/>
        <end position="641"/>
    </location>
</feature>
<keyword evidence="10" id="KW-1185">Reference proteome</keyword>
<feature type="transmembrane region" description="Helical" evidence="8">
    <location>
        <begin position="513"/>
        <end position="535"/>
    </location>
</feature>
<comment type="similarity">
    <text evidence="7">Belongs to the major facilitator superfamily. Phosphate:H(+) symporter (TC 2.A.1.9) family.</text>
</comment>
<feature type="transmembrane region" description="Helical" evidence="8">
    <location>
        <begin position="696"/>
        <end position="714"/>
    </location>
</feature>
<feature type="transmembrane region" description="Helical" evidence="8">
    <location>
        <begin position="331"/>
        <end position="350"/>
    </location>
</feature>
<reference evidence="9 10" key="1">
    <citation type="submission" date="2020-09" db="EMBL/GenBank/DDBJ databases">
        <title>De no assembly of potato wild relative species, Solanum commersonii.</title>
        <authorList>
            <person name="Cho K."/>
        </authorList>
    </citation>
    <scope>NUCLEOTIDE SEQUENCE [LARGE SCALE GENOMIC DNA]</scope>
    <source>
        <strain evidence="9">LZ3.2</strain>
        <tissue evidence="9">Leaf</tissue>
    </source>
</reference>
<feature type="transmembrane region" description="Helical" evidence="8">
    <location>
        <begin position="653"/>
        <end position="675"/>
    </location>
</feature>
<dbReference type="EMBL" id="JACXVP010000002">
    <property type="protein sequence ID" value="KAG5622715.1"/>
    <property type="molecule type" value="Genomic_DNA"/>
</dbReference>
<evidence type="ECO:0000256" key="6">
    <source>
        <dbReference type="ARBA" id="ARBA00023136"/>
    </source>
</evidence>
<evidence type="ECO:0000256" key="2">
    <source>
        <dbReference type="ARBA" id="ARBA00007965"/>
    </source>
</evidence>
<feature type="transmembrane region" description="Helical" evidence="8">
    <location>
        <begin position="491"/>
        <end position="507"/>
    </location>
</feature>
<dbReference type="GO" id="GO:0005337">
    <property type="term" value="F:nucleoside transmembrane transporter activity"/>
    <property type="evidence" value="ECO:0007669"/>
    <property type="project" value="InterPro"/>
</dbReference>
<keyword evidence="4 8" id="KW-0812">Transmembrane</keyword>
<feature type="transmembrane region" description="Helical" evidence="8">
    <location>
        <begin position="752"/>
        <end position="775"/>
    </location>
</feature>
<feature type="transmembrane region" description="Helical" evidence="8">
    <location>
        <begin position="285"/>
        <end position="311"/>
    </location>
</feature>
<name>A0A9J6AEB2_SOLCO</name>
<dbReference type="OrthoDB" id="1856718at2759"/>
<dbReference type="InterPro" id="IPR002259">
    <property type="entry name" value="Eqnu_transpt"/>
</dbReference>
<dbReference type="SUPFAM" id="SSF103473">
    <property type="entry name" value="MFS general substrate transporter"/>
    <property type="match status" value="1"/>
</dbReference>
<evidence type="ECO:0008006" key="11">
    <source>
        <dbReference type="Google" id="ProtNLM"/>
    </source>
</evidence>
<comment type="caution">
    <text evidence="9">The sequence shown here is derived from an EMBL/GenBank/DDBJ whole genome shotgun (WGS) entry which is preliminary data.</text>
</comment>
<feature type="transmembrane region" description="Helical" evidence="8">
    <location>
        <begin position="821"/>
        <end position="842"/>
    </location>
</feature>
<proteinExistence type="inferred from homology"/>
<organism evidence="9 10">
    <name type="scientific">Solanum commersonii</name>
    <name type="common">Commerson's wild potato</name>
    <name type="synonym">Commerson's nightshade</name>
    <dbReference type="NCBI Taxonomy" id="4109"/>
    <lineage>
        <taxon>Eukaryota</taxon>
        <taxon>Viridiplantae</taxon>
        <taxon>Streptophyta</taxon>
        <taxon>Embryophyta</taxon>
        <taxon>Tracheophyta</taxon>
        <taxon>Spermatophyta</taxon>
        <taxon>Magnoliopsida</taxon>
        <taxon>eudicotyledons</taxon>
        <taxon>Gunneridae</taxon>
        <taxon>Pentapetalae</taxon>
        <taxon>asterids</taxon>
        <taxon>lamiids</taxon>
        <taxon>Solanales</taxon>
        <taxon>Solanaceae</taxon>
        <taxon>Solanoideae</taxon>
        <taxon>Solaneae</taxon>
        <taxon>Solanum</taxon>
    </lineage>
</organism>
<dbReference type="Proteomes" id="UP000824120">
    <property type="component" value="Chromosome 2"/>
</dbReference>
<feature type="transmembrane region" description="Helical" evidence="8">
    <location>
        <begin position="908"/>
        <end position="932"/>
    </location>
</feature>
<dbReference type="GO" id="GO:0005886">
    <property type="term" value="C:plasma membrane"/>
    <property type="evidence" value="ECO:0007669"/>
    <property type="project" value="TreeGrafter"/>
</dbReference>
<feature type="transmembrane region" description="Helical" evidence="8">
    <location>
        <begin position="983"/>
        <end position="1003"/>
    </location>
</feature>
<feature type="transmembrane region" description="Helical" evidence="8">
    <location>
        <begin position="357"/>
        <end position="380"/>
    </location>
</feature>
<feature type="transmembrane region" description="Helical" evidence="8">
    <location>
        <begin position="392"/>
        <end position="415"/>
    </location>
</feature>